<dbReference type="RefSeq" id="WP_123357617.1">
    <property type="nucleotide sequence ID" value="NZ_MOBM01000011.1"/>
</dbReference>
<evidence type="ECO:0000313" key="2">
    <source>
        <dbReference type="EMBL" id="RON17365.1"/>
    </source>
</evidence>
<name>A0A423HVW1_9PSED</name>
<feature type="region of interest" description="Disordered" evidence="1">
    <location>
        <begin position="49"/>
        <end position="68"/>
    </location>
</feature>
<dbReference type="EMBL" id="MOBM01000011">
    <property type="protein sequence ID" value="RON17365.1"/>
    <property type="molecule type" value="Genomic_DNA"/>
</dbReference>
<sequence length="68" mass="7484">MNEELLKLLLDAILAFTNELKAVQATNKQVQNTLATILNNTLKVNAKPKDDEFTGYSLNTADQEPAHG</sequence>
<proteinExistence type="predicted"/>
<organism evidence="2 3">
    <name type="scientific">Pseudomonas frederiksbergensis</name>
    <dbReference type="NCBI Taxonomy" id="104087"/>
    <lineage>
        <taxon>Bacteria</taxon>
        <taxon>Pseudomonadati</taxon>
        <taxon>Pseudomonadota</taxon>
        <taxon>Gammaproteobacteria</taxon>
        <taxon>Pseudomonadales</taxon>
        <taxon>Pseudomonadaceae</taxon>
        <taxon>Pseudomonas</taxon>
    </lineage>
</organism>
<dbReference type="Proteomes" id="UP000284002">
    <property type="component" value="Unassembled WGS sequence"/>
</dbReference>
<accession>A0A423HVW1</accession>
<reference evidence="2 3" key="1">
    <citation type="submission" date="2016-10" db="EMBL/GenBank/DDBJ databases">
        <title>Comparative genome analysis of multiple Pseudomonas spp. focuses on biocontrol and plant growth promoting traits.</title>
        <authorList>
            <person name="Tao X.-Y."/>
            <person name="Taylor C.G."/>
        </authorList>
    </citation>
    <scope>NUCLEOTIDE SEQUENCE [LARGE SCALE GENOMIC DNA]</scope>
    <source>
        <strain evidence="2 3">36C6</strain>
    </source>
</reference>
<protein>
    <submittedName>
        <fullName evidence="2">Uncharacterized protein</fullName>
    </submittedName>
</protein>
<comment type="caution">
    <text evidence="2">The sequence shown here is derived from an EMBL/GenBank/DDBJ whole genome shotgun (WGS) entry which is preliminary data.</text>
</comment>
<dbReference type="AlphaFoldDB" id="A0A423HVW1"/>
<evidence type="ECO:0000313" key="3">
    <source>
        <dbReference type="Proteomes" id="UP000284002"/>
    </source>
</evidence>
<gene>
    <name evidence="2" type="ORF">BK662_07530</name>
</gene>
<evidence type="ECO:0000256" key="1">
    <source>
        <dbReference type="SAM" id="MobiDB-lite"/>
    </source>
</evidence>